<reference evidence="2 3" key="1">
    <citation type="journal article" date="2012" name="BMC Genomics">
        <title>Comparative genomics of the white-rot fungi, Phanerochaete carnosa and P. chrysosporium, to elucidate the genetic basis of the distinct wood types they colonize.</title>
        <authorList>
            <person name="Suzuki H."/>
            <person name="MacDonald J."/>
            <person name="Syed K."/>
            <person name="Salamov A."/>
            <person name="Hori C."/>
            <person name="Aerts A."/>
            <person name="Henrissat B."/>
            <person name="Wiebenga A."/>
            <person name="vanKuyk P.A."/>
            <person name="Barry K."/>
            <person name="Lindquist E."/>
            <person name="LaButti K."/>
            <person name="Lapidus A."/>
            <person name="Lucas S."/>
            <person name="Coutinho P."/>
            <person name="Gong Y."/>
            <person name="Samejima M."/>
            <person name="Mahadevan R."/>
            <person name="Abou-Zaid M."/>
            <person name="de Vries R.P."/>
            <person name="Igarashi K."/>
            <person name="Yadav J.S."/>
            <person name="Grigoriev I.V."/>
            <person name="Master E.R."/>
        </authorList>
    </citation>
    <scope>NUCLEOTIDE SEQUENCE [LARGE SCALE GENOMIC DNA]</scope>
    <source>
        <strain evidence="2 3">HHB-10118-sp</strain>
    </source>
</reference>
<keyword evidence="1" id="KW-0547">Nucleotide-binding</keyword>
<name>K5VZT3_PHACS</name>
<dbReference type="InterPro" id="IPR017441">
    <property type="entry name" value="Protein_kinase_ATP_BS"/>
</dbReference>
<dbReference type="PROSITE" id="PS00107">
    <property type="entry name" value="PROTEIN_KINASE_ATP"/>
    <property type="match status" value="1"/>
</dbReference>
<dbReference type="KEGG" id="pco:PHACADRAFT_91214"/>
<feature type="binding site" evidence="1">
    <location>
        <position position="56"/>
    </location>
    <ligand>
        <name>ATP</name>
        <dbReference type="ChEBI" id="CHEBI:30616"/>
    </ligand>
</feature>
<dbReference type="Proteomes" id="UP000008370">
    <property type="component" value="Unassembled WGS sequence"/>
</dbReference>
<dbReference type="HOGENOM" id="CLU_075372_0_0_1"/>
<dbReference type="EMBL" id="JH930471">
    <property type="protein sequence ID" value="EKM57098.1"/>
    <property type="molecule type" value="Genomic_DNA"/>
</dbReference>
<protein>
    <recommendedName>
        <fullName evidence="4">Protein kinase domain-containing protein</fullName>
    </recommendedName>
</protein>
<dbReference type="AlphaFoldDB" id="K5VZT3"/>
<evidence type="ECO:0008006" key="4">
    <source>
        <dbReference type="Google" id="ProtNLM"/>
    </source>
</evidence>
<keyword evidence="1" id="KW-0067">ATP-binding</keyword>
<evidence type="ECO:0000313" key="2">
    <source>
        <dbReference type="EMBL" id="EKM57098.1"/>
    </source>
</evidence>
<gene>
    <name evidence="2" type="ORF">PHACADRAFT_91214</name>
</gene>
<evidence type="ECO:0000256" key="1">
    <source>
        <dbReference type="PROSITE-ProRule" id="PRU10141"/>
    </source>
</evidence>
<proteinExistence type="predicted"/>
<dbReference type="InParanoid" id="K5VZT3"/>
<keyword evidence="3" id="KW-1185">Reference proteome</keyword>
<organism evidence="2 3">
    <name type="scientific">Phanerochaete carnosa (strain HHB-10118-sp)</name>
    <name type="common">White-rot fungus</name>
    <name type="synonym">Peniophora carnosa</name>
    <dbReference type="NCBI Taxonomy" id="650164"/>
    <lineage>
        <taxon>Eukaryota</taxon>
        <taxon>Fungi</taxon>
        <taxon>Dikarya</taxon>
        <taxon>Basidiomycota</taxon>
        <taxon>Agaricomycotina</taxon>
        <taxon>Agaricomycetes</taxon>
        <taxon>Polyporales</taxon>
        <taxon>Phanerochaetaceae</taxon>
        <taxon>Phanerochaete</taxon>
    </lineage>
</organism>
<dbReference type="RefSeq" id="XP_007394924.1">
    <property type="nucleotide sequence ID" value="XM_007394862.1"/>
</dbReference>
<dbReference type="OrthoDB" id="2792339at2759"/>
<dbReference type="GO" id="GO:0005524">
    <property type="term" value="F:ATP binding"/>
    <property type="evidence" value="ECO:0007669"/>
    <property type="project" value="UniProtKB-UniRule"/>
</dbReference>
<evidence type="ECO:0000313" key="3">
    <source>
        <dbReference type="Proteomes" id="UP000008370"/>
    </source>
</evidence>
<sequence>PPRPPVNLPLTGNLKLPLLLGPRLGTGSSGLIFEAQIDPDGTSPCLLSTLPPLAAKVSYRGRRAASAHEAYYYDTLQPLQGISIARFYGHFLAELPSDISLLYSPEGYEDDPVDSDIEEIAETSDSVSILVMERLGDLLPVGEPLSDSLKQDAYDIYDDLAHMHIWPRDVRYANILSAPPSVPGLPSVICPIHNRAHTWRVVDFEHAVETNVSLEAHAMWAKGYLLNILIYLPRGYWIDPEDCGLYIDFT</sequence>
<accession>K5VZT3</accession>
<feature type="non-terminal residue" evidence="2">
    <location>
        <position position="250"/>
    </location>
</feature>
<dbReference type="GeneID" id="18920730"/>